<keyword evidence="1" id="KW-0472">Membrane</keyword>
<dbReference type="AlphaFoldDB" id="A0A0A8YQF3"/>
<accession>A0A0A8YQF3</accession>
<reference evidence="2" key="2">
    <citation type="journal article" date="2015" name="Data Brief">
        <title>Shoot transcriptome of the giant reed, Arundo donax.</title>
        <authorList>
            <person name="Barrero R.A."/>
            <person name="Guerrero F.D."/>
            <person name="Moolhuijzen P."/>
            <person name="Goolsby J.A."/>
            <person name="Tidwell J."/>
            <person name="Bellgard S.E."/>
            <person name="Bellgard M.I."/>
        </authorList>
    </citation>
    <scope>NUCLEOTIDE SEQUENCE</scope>
    <source>
        <tissue evidence="2">Shoot tissue taken approximately 20 cm above the soil surface</tissue>
    </source>
</reference>
<protein>
    <submittedName>
        <fullName evidence="2">Uncharacterized protein</fullName>
    </submittedName>
</protein>
<dbReference type="EMBL" id="GBRH01269827">
    <property type="protein sequence ID" value="JAD28068.1"/>
    <property type="molecule type" value="Transcribed_RNA"/>
</dbReference>
<reference evidence="2" key="1">
    <citation type="submission" date="2014-09" db="EMBL/GenBank/DDBJ databases">
        <authorList>
            <person name="Magalhaes I.L.F."/>
            <person name="Oliveira U."/>
            <person name="Santos F.R."/>
            <person name="Vidigal T.H.D.A."/>
            <person name="Brescovit A.D."/>
            <person name="Santos A.J."/>
        </authorList>
    </citation>
    <scope>NUCLEOTIDE SEQUENCE</scope>
    <source>
        <tissue evidence="2">Shoot tissue taken approximately 20 cm above the soil surface</tissue>
    </source>
</reference>
<evidence type="ECO:0000313" key="2">
    <source>
        <dbReference type="EMBL" id="JAD28068.1"/>
    </source>
</evidence>
<feature type="transmembrane region" description="Helical" evidence="1">
    <location>
        <begin position="37"/>
        <end position="57"/>
    </location>
</feature>
<sequence>MSHSCKDSLVNFFHAPILQKGKVKRFPLYCVLYSNIYFVRSSTFDITVVIHLILSFIPK</sequence>
<evidence type="ECO:0000256" key="1">
    <source>
        <dbReference type="SAM" id="Phobius"/>
    </source>
</evidence>
<organism evidence="2">
    <name type="scientific">Arundo donax</name>
    <name type="common">Giant reed</name>
    <name type="synonym">Donax arundinaceus</name>
    <dbReference type="NCBI Taxonomy" id="35708"/>
    <lineage>
        <taxon>Eukaryota</taxon>
        <taxon>Viridiplantae</taxon>
        <taxon>Streptophyta</taxon>
        <taxon>Embryophyta</taxon>
        <taxon>Tracheophyta</taxon>
        <taxon>Spermatophyta</taxon>
        <taxon>Magnoliopsida</taxon>
        <taxon>Liliopsida</taxon>
        <taxon>Poales</taxon>
        <taxon>Poaceae</taxon>
        <taxon>PACMAD clade</taxon>
        <taxon>Arundinoideae</taxon>
        <taxon>Arundineae</taxon>
        <taxon>Arundo</taxon>
    </lineage>
</organism>
<name>A0A0A8YQF3_ARUDO</name>
<keyword evidence="1" id="KW-0812">Transmembrane</keyword>
<proteinExistence type="predicted"/>
<keyword evidence="1" id="KW-1133">Transmembrane helix</keyword>